<reference evidence="2 3" key="1">
    <citation type="submission" date="2021-05" db="EMBL/GenBank/DDBJ databases">
        <title>Shewanella sp. JM162201.</title>
        <authorList>
            <person name="Xu S."/>
            <person name="Li A."/>
        </authorList>
    </citation>
    <scope>NUCLEOTIDE SEQUENCE [LARGE SCALE GENOMIC DNA]</scope>
    <source>
        <strain evidence="2 3">JM162201</strain>
    </source>
</reference>
<sequence>MPISPVNLLRSTLLASSVLAGLGLSLEAKANPGRPSPFSLQAAWVTTGDADVGPASLGRDMYMFDAKGVYSLDKQWSVGWSAGYDVLDFRWQTDAPELFRGAAPSWNSINRYNLGLSLGYRSGNWTYLVSPMLQYAWADTASSSDARSVGVVATAMRRFENGNLLGLGALYLDDIGESRALPFLALRWQLTDRLTLANPFDAGFSGPAGLELIYQSSPAWDIGLGSSRRSQRLLLTDEGQTVEIDEWVTFARLGWQIGRKVSLNAYAGWMFDGEMELGSGEREDIGAEGAAALSFNVSF</sequence>
<name>A0ABS5V399_9GAMM</name>
<evidence type="ECO:0000313" key="3">
    <source>
        <dbReference type="Proteomes" id="UP001195903"/>
    </source>
</evidence>
<protein>
    <submittedName>
        <fullName evidence="2">Autotransporter outer membrane beta-barrel domain-containing protein</fullName>
    </submittedName>
</protein>
<feature type="chain" id="PRO_5047330374" evidence="1">
    <location>
        <begin position="31"/>
        <end position="299"/>
    </location>
</feature>
<accession>A0ABS5V399</accession>
<evidence type="ECO:0000256" key="1">
    <source>
        <dbReference type="SAM" id="SignalP"/>
    </source>
</evidence>
<dbReference type="Proteomes" id="UP001195903">
    <property type="component" value="Unassembled WGS sequence"/>
</dbReference>
<dbReference type="EMBL" id="JAHEPS010000003">
    <property type="protein sequence ID" value="MBT1444921.1"/>
    <property type="molecule type" value="Genomic_DNA"/>
</dbReference>
<keyword evidence="3" id="KW-1185">Reference proteome</keyword>
<evidence type="ECO:0000313" key="2">
    <source>
        <dbReference type="EMBL" id="MBT1444921.1"/>
    </source>
</evidence>
<comment type="caution">
    <text evidence="2">The sequence shown here is derived from an EMBL/GenBank/DDBJ whole genome shotgun (WGS) entry which is preliminary data.</text>
</comment>
<feature type="signal peptide" evidence="1">
    <location>
        <begin position="1"/>
        <end position="30"/>
    </location>
</feature>
<organism evidence="2 3">
    <name type="scientific">Shewanella jiangmenensis</name>
    <dbReference type="NCBI Taxonomy" id="2837387"/>
    <lineage>
        <taxon>Bacteria</taxon>
        <taxon>Pseudomonadati</taxon>
        <taxon>Pseudomonadota</taxon>
        <taxon>Gammaproteobacteria</taxon>
        <taxon>Alteromonadales</taxon>
        <taxon>Shewanellaceae</taxon>
        <taxon>Shewanella</taxon>
    </lineage>
</organism>
<keyword evidence="1" id="KW-0732">Signal</keyword>
<proteinExistence type="predicted"/>
<gene>
    <name evidence="2" type="ORF">KJI95_10340</name>
</gene>
<dbReference type="RefSeq" id="WP_214507114.1">
    <property type="nucleotide sequence ID" value="NZ_JAHEPS010000003.1"/>
</dbReference>